<dbReference type="OrthoDB" id="4327094at2"/>
<evidence type="ECO:0000313" key="2">
    <source>
        <dbReference type="Proteomes" id="UP000320806"/>
    </source>
</evidence>
<reference evidence="1 2" key="1">
    <citation type="submission" date="2019-06" db="EMBL/GenBank/DDBJ databases">
        <title>Sequencing the genomes of 1000 actinobacteria strains.</title>
        <authorList>
            <person name="Klenk H.-P."/>
        </authorList>
    </citation>
    <scope>NUCLEOTIDE SEQUENCE [LARGE SCALE GENOMIC DNA]</scope>
    <source>
        <strain evidence="1 2">DSM 19828</strain>
    </source>
</reference>
<organism evidence="1 2">
    <name type="scientific">Yimella lutea</name>
    <dbReference type="NCBI Taxonomy" id="587872"/>
    <lineage>
        <taxon>Bacteria</taxon>
        <taxon>Bacillati</taxon>
        <taxon>Actinomycetota</taxon>
        <taxon>Actinomycetes</taxon>
        <taxon>Micrococcales</taxon>
        <taxon>Dermacoccaceae</taxon>
        <taxon>Yimella</taxon>
    </lineage>
</organism>
<dbReference type="RefSeq" id="WP_141928334.1">
    <property type="nucleotide sequence ID" value="NZ_BAABCI010000003.1"/>
</dbReference>
<evidence type="ECO:0000313" key="1">
    <source>
        <dbReference type="EMBL" id="TQJ14534.1"/>
    </source>
</evidence>
<proteinExistence type="predicted"/>
<name>A0A542EGW1_9MICO</name>
<comment type="caution">
    <text evidence="1">The sequence shown here is derived from an EMBL/GenBank/DDBJ whole genome shotgun (WGS) entry which is preliminary data.</text>
</comment>
<dbReference type="AlphaFoldDB" id="A0A542EGW1"/>
<accession>A0A542EGW1</accession>
<dbReference type="EMBL" id="VFMO01000001">
    <property type="protein sequence ID" value="TQJ14534.1"/>
    <property type="molecule type" value="Genomic_DNA"/>
</dbReference>
<dbReference type="Proteomes" id="UP000320806">
    <property type="component" value="Unassembled WGS sequence"/>
</dbReference>
<gene>
    <name evidence="1" type="ORF">FB459_2001</name>
</gene>
<protein>
    <submittedName>
        <fullName evidence="1">Uncharacterized protein</fullName>
    </submittedName>
</protein>
<sequence length="122" mass="14140">MSKIYLVVTEHLPRRTTRDDLIRTPGYVVLAGDPSRPSVHFFEALEPAFIYGRAARMSYQCSGYSIHQATHELVFNRATHRDQERIYYNNQRDFAEADAATEAKLVRRFADRLDHTSSHWPG</sequence>
<keyword evidence="2" id="KW-1185">Reference proteome</keyword>